<comment type="caution">
    <text evidence="3">The sequence shown here is derived from an EMBL/GenBank/DDBJ whole genome shotgun (WGS) entry which is preliminary data.</text>
</comment>
<feature type="region of interest" description="Disordered" evidence="2">
    <location>
        <begin position="130"/>
        <end position="165"/>
    </location>
</feature>
<dbReference type="InterPro" id="IPR051889">
    <property type="entry name" value="CEP41"/>
</dbReference>
<evidence type="ECO:0000313" key="4">
    <source>
        <dbReference type="Proteomes" id="UP001345963"/>
    </source>
</evidence>
<proteinExistence type="predicted"/>
<evidence type="ECO:0000313" key="3">
    <source>
        <dbReference type="EMBL" id="MED6262826.1"/>
    </source>
</evidence>
<evidence type="ECO:0000256" key="2">
    <source>
        <dbReference type="SAM" id="MobiDB-lite"/>
    </source>
</evidence>
<dbReference type="PANTHER" id="PTHR44390">
    <property type="entry name" value="CENTROSOMAL PROTEIN OF 41 KDA"/>
    <property type="match status" value="1"/>
</dbReference>
<dbReference type="EMBL" id="JAHUTI010094936">
    <property type="protein sequence ID" value="MED6262826.1"/>
    <property type="molecule type" value="Genomic_DNA"/>
</dbReference>
<keyword evidence="4" id="KW-1185">Reference proteome</keyword>
<reference evidence="3 4" key="1">
    <citation type="submission" date="2021-07" db="EMBL/GenBank/DDBJ databases">
        <authorList>
            <person name="Palmer J.M."/>
        </authorList>
    </citation>
    <scope>NUCLEOTIDE SEQUENCE [LARGE SCALE GENOMIC DNA]</scope>
    <source>
        <strain evidence="3 4">AT_MEX2019</strain>
        <tissue evidence="3">Muscle</tissue>
    </source>
</reference>
<sequence length="165" mass="18294">MPILNQHFKSAMPIFISCNFLCFCFASLSGLKVIAQKFPSGMTTGCIPTSCLSSPNSLKGRKCSVAQQPAQVAEKRWKFTSDELEKIQEQMEEMIIPSYSDSKLKPHFFSPEEFLLTSFFSCAYYAGHLSSRTSSSSGRSTACSRQSSSTAGRNSSRVQSSRPWK</sequence>
<feature type="compositionally biased region" description="Low complexity" evidence="2">
    <location>
        <begin position="130"/>
        <end position="150"/>
    </location>
</feature>
<name>A0ABU7CJ98_9TELE</name>
<organism evidence="3 4">
    <name type="scientific">Ataeniobius toweri</name>
    <dbReference type="NCBI Taxonomy" id="208326"/>
    <lineage>
        <taxon>Eukaryota</taxon>
        <taxon>Metazoa</taxon>
        <taxon>Chordata</taxon>
        <taxon>Craniata</taxon>
        <taxon>Vertebrata</taxon>
        <taxon>Euteleostomi</taxon>
        <taxon>Actinopterygii</taxon>
        <taxon>Neopterygii</taxon>
        <taxon>Teleostei</taxon>
        <taxon>Neoteleostei</taxon>
        <taxon>Acanthomorphata</taxon>
        <taxon>Ovalentaria</taxon>
        <taxon>Atherinomorphae</taxon>
        <taxon>Cyprinodontiformes</taxon>
        <taxon>Goodeidae</taxon>
        <taxon>Ataeniobius</taxon>
    </lineage>
</organism>
<feature type="compositionally biased region" description="Polar residues" evidence="2">
    <location>
        <begin position="151"/>
        <end position="165"/>
    </location>
</feature>
<keyword evidence="1" id="KW-0963">Cytoplasm</keyword>
<dbReference type="PANTHER" id="PTHR44390:SF1">
    <property type="entry name" value="CENTROSOMAL PROTEIN OF 41 KDA"/>
    <property type="match status" value="1"/>
</dbReference>
<protein>
    <submittedName>
        <fullName evidence="3">Uncharacterized protein</fullName>
    </submittedName>
</protein>
<accession>A0ABU7CJ98</accession>
<gene>
    <name evidence="3" type="ORF">ATANTOWER_026826</name>
</gene>
<dbReference type="Proteomes" id="UP001345963">
    <property type="component" value="Unassembled WGS sequence"/>
</dbReference>
<evidence type="ECO:0000256" key="1">
    <source>
        <dbReference type="ARBA" id="ARBA00022490"/>
    </source>
</evidence>